<keyword evidence="3" id="KW-1185">Reference proteome</keyword>
<evidence type="ECO:0000313" key="3">
    <source>
        <dbReference type="Proteomes" id="UP000615613"/>
    </source>
</evidence>
<evidence type="ECO:0000313" key="1">
    <source>
        <dbReference type="EMBL" id="MBC3298315.1"/>
    </source>
</evidence>
<dbReference type="KEGG" id="ptrt:HU722_0004810"/>
<reference evidence="2" key="2">
    <citation type="submission" date="2021-06" db="EMBL/GenBank/DDBJ databases">
        <title>Updating the genus Pseudomonas: Description of 43 new species and partition of the Pseudomonas putida group.</title>
        <authorList>
            <person name="Girard L."/>
            <person name="Lood C."/>
            <person name="Vandamme P."/>
            <person name="Rokni-Zadeh H."/>
            <person name="van Noort V."/>
            <person name="Hofte M."/>
            <person name="Lavigne R."/>
            <person name="De Mot R."/>
        </authorList>
    </citation>
    <scope>NUCLEOTIDE SEQUENCE</scope>
    <source>
        <strain evidence="2">SWRI145</strain>
    </source>
</reference>
<name>A0A8H9Z1V4_9PSED</name>
<gene>
    <name evidence="2" type="ORF">HU722_0004810</name>
    <name evidence="1" type="ORF">HU722_42970</name>
</gene>
<protein>
    <submittedName>
        <fullName evidence="1">Uncharacterized protein</fullName>
    </submittedName>
</protein>
<accession>A0A8H9Z1V4</accession>
<dbReference type="EMBL" id="JABWQF010000043">
    <property type="protein sequence ID" value="MBC3298315.1"/>
    <property type="molecule type" value="Genomic_DNA"/>
</dbReference>
<evidence type="ECO:0000313" key="2">
    <source>
        <dbReference type="EMBL" id="QXH84804.1"/>
    </source>
</evidence>
<organism evidence="1">
    <name type="scientific">Pseudomonas tritici</name>
    <dbReference type="NCBI Taxonomy" id="2745518"/>
    <lineage>
        <taxon>Bacteria</taxon>
        <taxon>Pseudomonadati</taxon>
        <taxon>Pseudomonadota</taxon>
        <taxon>Gammaproteobacteria</taxon>
        <taxon>Pseudomonadales</taxon>
        <taxon>Pseudomonadaceae</taxon>
        <taxon>Pseudomonas</taxon>
    </lineage>
</organism>
<dbReference type="AlphaFoldDB" id="A0A8H9Z1V4"/>
<reference evidence="1" key="1">
    <citation type="journal article" date="2020" name="Microorganisms">
        <title>Reliable Identification of Environmental Pseudomonas Isolates Using the rpoD Gene.</title>
        <authorList>
            <consortium name="The Broad Institute Genome Sequencing Platform"/>
            <person name="Girard L."/>
            <person name="Lood C."/>
            <person name="Rokni-Zadeh H."/>
            <person name="van Noort V."/>
            <person name="Lavigne R."/>
            <person name="De Mot R."/>
        </authorList>
    </citation>
    <scope>NUCLEOTIDE SEQUENCE [LARGE SCALE GENOMIC DNA]</scope>
    <source>
        <strain evidence="1">SWRI145</strain>
    </source>
</reference>
<dbReference type="Proteomes" id="UP000615613">
    <property type="component" value="Chromosome"/>
</dbReference>
<proteinExistence type="predicted"/>
<sequence length="75" mass="8639">MDFYKLAPQLLSSRNAVKKQFDNAMDDAMQDPGDLSELSAIFGKLSRDTFYTQLAQHEHGRATHMMYKTTFDSFQ</sequence>
<dbReference type="EMBL" id="CP077084">
    <property type="protein sequence ID" value="QXH84804.1"/>
    <property type="molecule type" value="Genomic_DNA"/>
</dbReference>
<dbReference type="RefSeq" id="WP_065875209.1">
    <property type="nucleotide sequence ID" value="NZ_CP077084.1"/>
</dbReference>